<dbReference type="Pfam" id="PF01208">
    <property type="entry name" value="URO-D"/>
    <property type="match status" value="1"/>
</dbReference>
<evidence type="ECO:0000313" key="3">
    <source>
        <dbReference type="Proteomes" id="UP000035268"/>
    </source>
</evidence>
<evidence type="ECO:0000313" key="2">
    <source>
        <dbReference type="EMBL" id="AKJ65473.1"/>
    </source>
</evidence>
<dbReference type="EMBL" id="CP010904">
    <property type="protein sequence ID" value="AKJ65473.1"/>
    <property type="molecule type" value="Genomic_DNA"/>
</dbReference>
<keyword evidence="3" id="KW-1185">Reference proteome</keyword>
<keyword evidence="2" id="KW-0808">Transferase</keyword>
<dbReference type="Proteomes" id="UP000035268">
    <property type="component" value="Chromosome"/>
</dbReference>
<keyword evidence="2" id="KW-0489">Methyltransferase</keyword>
<dbReference type="InterPro" id="IPR000257">
    <property type="entry name" value="Uroporphyrinogen_deCOase"/>
</dbReference>
<evidence type="ECO:0000259" key="1">
    <source>
        <dbReference type="Pfam" id="PF01208"/>
    </source>
</evidence>
<dbReference type="AlphaFoldDB" id="A0A0G3EGK2"/>
<proteinExistence type="predicted"/>
<dbReference type="InterPro" id="IPR052024">
    <property type="entry name" value="Methanogen_methyltrans"/>
</dbReference>
<dbReference type="OrthoDB" id="9780425at2"/>
<protein>
    <submittedName>
        <fullName evidence="2">Putative methyltransferase</fullName>
    </submittedName>
</protein>
<dbReference type="GO" id="GO:0006779">
    <property type="term" value="P:porphyrin-containing compound biosynthetic process"/>
    <property type="evidence" value="ECO:0007669"/>
    <property type="project" value="InterPro"/>
</dbReference>
<name>A0A0G3EGK2_9BACT</name>
<reference evidence="2 3" key="2">
    <citation type="journal article" date="2016" name="ISME J.">
        <title>Characterization of the first cultured representative of Verrucomicrobia subdivision 5 indicates the proposal of a novel phylum.</title>
        <authorList>
            <person name="Spring S."/>
            <person name="Bunk B."/>
            <person name="Sproer C."/>
            <person name="Schumann P."/>
            <person name="Rohde M."/>
            <person name="Tindall B.J."/>
            <person name="Klenk H.P."/>
        </authorList>
    </citation>
    <scope>NUCLEOTIDE SEQUENCE [LARGE SCALE GENOMIC DNA]</scope>
    <source>
        <strain evidence="2 3">L21-Fru-AB</strain>
    </source>
</reference>
<dbReference type="Gene3D" id="3.20.20.210">
    <property type="match status" value="1"/>
</dbReference>
<dbReference type="RefSeq" id="WP_074041482.1">
    <property type="nucleotide sequence ID" value="NZ_CP010904.1"/>
</dbReference>
<dbReference type="GO" id="GO:0008168">
    <property type="term" value="F:methyltransferase activity"/>
    <property type="evidence" value="ECO:0007669"/>
    <property type="project" value="UniProtKB-KW"/>
</dbReference>
<organism evidence="2 3">
    <name type="scientific">Kiritimatiella glycovorans</name>
    <dbReference type="NCBI Taxonomy" id="1307763"/>
    <lineage>
        <taxon>Bacteria</taxon>
        <taxon>Pseudomonadati</taxon>
        <taxon>Kiritimatiellota</taxon>
        <taxon>Kiritimatiellia</taxon>
        <taxon>Kiritimatiellales</taxon>
        <taxon>Kiritimatiellaceae</taxon>
        <taxon>Kiritimatiella</taxon>
    </lineage>
</organism>
<dbReference type="KEGG" id="vbl:L21SP4_02246"/>
<dbReference type="SUPFAM" id="SSF51726">
    <property type="entry name" value="UROD/MetE-like"/>
    <property type="match status" value="1"/>
</dbReference>
<dbReference type="PANTHER" id="PTHR47099">
    <property type="entry name" value="METHYLCOBAMIDE:COM METHYLTRANSFERASE MTBA"/>
    <property type="match status" value="1"/>
</dbReference>
<dbReference type="GO" id="GO:0032259">
    <property type="term" value="P:methylation"/>
    <property type="evidence" value="ECO:0007669"/>
    <property type="project" value="UniProtKB-KW"/>
</dbReference>
<dbReference type="SUPFAM" id="SSF52833">
    <property type="entry name" value="Thioredoxin-like"/>
    <property type="match status" value="1"/>
</dbReference>
<feature type="domain" description="Uroporphyrinogen decarboxylase (URO-D)" evidence="1">
    <location>
        <begin position="4"/>
        <end position="332"/>
    </location>
</feature>
<dbReference type="CDD" id="cd03465">
    <property type="entry name" value="URO-D_like"/>
    <property type="match status" value="1"/>
</dbReference>
<dbReference type="STRING" id="1307763.L21SP4_02246"/>
<dbReference type="PANTHER" id="PTHR47099:SF1">
    <property type="entry name" value="METHYLCOBAMIDE:COM METHYLTRANSFERASE MTBA"/>
    <property type="match status" value="1"/>
</dbReference>
<dbReference type="InterPro" id="IPR036249">
    <property type="entry name" value="Thioredoxin-like_sf"/>
</dbReference>
<dbReference type="GO" id="GO:0004853">
    <property type="term" value="F:uroporphyrinogen decarboxylase activity"/>
    <property type="evidence" value="ECO:0007669"/>
    <property type="project" value="InterPro"/>
</dbReference>
<accession>A0A0G3EGK2</accession>
<dbReference type="InterPro" id="IPR038071">
    <property type="entry name" value="UROD/MetE-like_sf"/>
</dbReference>
<gene>
    <name evidence="2" type="ORF">L21SP4_02246</name>
</gene>
<reference evidence="3" key="1">
    <citation type="submission" date="2015-02" db="EMBL/GenBank/DDBJ databases">
        <title>Description and complete genome sequence of the first cultured representative of the subdivision 5 of the Verrucomicrobia phylum.</title>
        <authorList>
            <person name="Spring S."/>
            <person name="Bunk B."/>
            <person name="Sproer C."/>
            <person name="Klenk H.-P."/>
        </authorList>
    </citation>
    <scope>NUCLEOTIDE SEQUENCE [LARGE SCALE GENOMIC DNA]</scope>
    <source>
        <strain evidence="3">L21-Fru-AB</strain>
    </source>
</reference>
<sequence>MKGKDVLLRALGRETTERPAWVPFVGVHGGNLIGERADDYLKSSDSIVKGIRRANELYRPDGIPVAFDLQIEAEVLGCDLHWDSNVPPSVTTHPLEGGTALEDLPDLSEDGGRFPVVLAALDRLREEIGDETALYGLVCGPFTLALHLAGNEIFIDMYDDEAKVRKLVERCADYAIQSAGFYLDHGADVIAVVDPMTSQISAEHFTGFVTPAMNRVFDYIRGRGSYSSIFVCGDVSRNLDVMCGTEADHISVDEQIDMTRLRELAEKNGKAFGGNIRLTSVLLLGDEDDAKLETLNIMDRSGCTGFVLSPGCDLPYHTPPANLQAVAEMVHDEYAREVARKVLAARGEKEEETYDDIELPDYDAQKAVTLDVITLDSTSCAPCQYMMDAVRRAADDAFVKTYVNEHKIMVRDGIGMMARLGVKNLPTICIDGEIAFSSIIPDHNTLVEAIENKAVDKNYVSKNGGDPNS</sequence>
<dbReference type="Gene3D" id="3.40.30.10">
    <property type="entry name" value="Glutaredoxin"/>
    <property type="match status" value="1"/>
</dbReference>